<feature type="compositionally biased region" description="Low complexity" evidence="14">
    <location>
        <begin position="69"/>
        <end position="148"/>
    </location>
</feature>
<comment type="subcellular location">
    <subcellularLocation>
        <location evidence="2 13">Nucleus</location>
    </subcellularLocation>
</comment>
<keyword evidence="11 13" id="KW-0234">DNA repair</keyword>
<evidence type="ECO:0000256" key="9">
    <source>
        <dbReference type="ARBA" id="ARBA00022842"/>
    </source>
</evidence>
<evidence type="ECO:0000256" key="5">
    <source>
        <dbReference type="ARBA" id="ARBA00022723"/>
    </source>
</evidence>
<dbReference type="InterPro" id="IPR047416">
    <property type="entry name" value="XPF_nuclease_Mus81"/>
</dbReference>
<dbReference type="AlphaFoldDB" id="A0A2G8JGQ9"/>
<comment type="similarity">
    <text evidence="3 13">Belongs to the XPF family.</text>
</comment>
<dbReference type="Proteomes" id="UP000230750">
    <property type="component" value="Unassembled WGS sequence"/>
</dbReference>
<dbReference type="EMBL" id="MRZV01002046">
    <property type="protein sequence ID" value="PIK34899.1"/>
    <property type="molecule type" value="Genomic_DNA"/>
</dbReference>
<evidence type="ECO:0000259" key="15">
    <source>
        <dbReference type="SMART" id="SM00891"/>
    </source>
</evidence>
<feature type="domain" description="ERCC4" evidence="15">
    <location>
        <begin position="177"/>
        <end position="287"/>
    </location>
</feature>
<dbReference type="InterPro" id="IPR006166">
    <property type="entry name" value="ERCC4_domain"/>
</dbReference>
<dbReference type="GO" id="GO:0048476">
    <property type="term" value="C:Holliday junction resolvase complex"/>
    <property type="evidence" value="ECO:0007669"/>
    <property type="project" value="UniProtKB-UniRule"/>
</dbReference>
<dbReference type="EC" id="3.1.22.-" evidence="13"/>
<evidence type="ECO:0000256" key="8">
    <source>
        <dbReference type="ARBA" id="ARBA00022801"/>
    </source>
</evidence>
<dbReference type="SMART" id="SM00891">
    <property type="entry name" value="ERCC4"/>
    <property type="match status" value="1"/>
</dbReference>
<evidence type="ECO:0000313" key="16">
    <source>
        <dbReference type="EMBL" id="PIK34899.1"/>
    </source>
</evidence>
<dbReference type="GO" id="GO:0005634">
    <property type="term" value="C:nucleus"/>
    <property type="evidence" value="ECO:0007669"/>
    <property type="project" value="UniProtKB-SubCell"/>
</dbReference>
<evidence type="ECO:0000256" key="1">
    <source>
        <dbReference type="ARBA" id="ARBA00001946"/>
    </source>
</evidence>
<reference evidence="16 17" key="1">
    <citation type="journal article" date="2017" name="PLoS Biol.">
        <title>The sea cucumber genome provides insights into morphological evolution and visceral regeneration.</title>
        <authorList>
            <person name="Zhang X."/>
            <person name="Sun L."/>
            <person name="Yuan J."/>
            <person name="Sun Y."/>
            <person name="Gao Y."/>
            <person name="Zhang L."/>
            <person name="Li S."/>
            <person name="Dai H."/>
            <person name="Hamel J.F."/>
            <person name="Liu C."/>
            <person name="Yu Y."/>
            <person name="Liu S."/>
            <person name="Lin W."/>
            <person name="Guo K."/>
            <person name="Jin S."/>
            <person name="Xu P."/>
            <person name="Storey K.B."/>
            <person name="Huan P."/>
            <person name="Zhang T."/>
            <person name="Zhou Y."/>
            <person name="Zhang J."/>
            <person name="Lin C."/>
            <person name="Li X."/>
            <person name="Xing L."/>
            <person name="Huo D."/>
            <person name="Sun M."/>
            <person name="Wang L."/>
            <person name="Mercier A."/>
            <person name="Li F."/>
            <person name="Yang H."/>
            <person name="Xiang J."/>
        </authorList>
    </citation>
    <scope>NUCLEOTIDE SEQUENCE [LARGE SCALE GENOMIC DNA]</scope>
    <source>
        <strain evidence="16">Shaxun</strain>
        <tissue evidence="16">Muscle</tissue>
    </source>
</reference>
<comment type="subunit">
    <text evidence="13">Interacts with EME1.</text>
</comment>
<comment type="caution">
    <text evidence="16">The sequence shown here is derived from an EMBL/GenBank/DDBJ whole genome shotgun (WGS) entry which is preliminary data.</text>
</comment>
<name>A0A2G8JGQ9_STIJA</name>
<dbReference type="Gene3D" id="3.40.50.10130">
    <property type="match status" value="1"/>
</dbReference>
<evidence type="ECO:0000256" key="11">
    <source>
        <dbReference type="ARBA" id="ARBA00023204"/>
    </source>
</evidence>
<dbReference type="GO" id="GO:0000712">
    <property type="term" value="P:resolution of meiotic recombination intermediates"/>
    <property type="evidence" value="ECO:0007669"/>
    <property type="project" value="TreeGrafter"/>
</dbReference>
<evidence type="ECO:0000256" key="4">
    <source>
        <dbReference type="ARBA" id="ARBA00022722"/>
    </source>
</evidence>
<dbReference type="SUPFAM" id="SSF52980">
    <property type="entry name" value="Restriction endonuclease-like"/>
    <property type="match status" value="1"/>
</dbReference>
<evidence type="ECO:0000256" key="2">
    <source>
        <dbReference type="ARBA" id="ARBA00004123"/>
    </source>
</evidence>
<keyword evidence="5 13" id="KW-0479">Metal-binding</keyword>
<dbReference type="Pfam" id="PF02732">
    <property type="entry name" value="ERCC4"/>
    <property type="match status" value="1"/>
</dbReference>
<dbReference type="OrthoDB" id="5963188at2759"/>
<feature type="compositionally biased region" description="Basic and acidic residues" evidence="14">
    <location>
        <begin position="149"/>
        <end position="159"/>
    </location>
</feature>
<dbReference type="GO" id="GO:0006308">
    <property type="term" value="P:DNA catabolic process"/>
    <property type="evidence" value="ECO:0007669"/>
    <property type="project" value="UniProtKB-UniRule"/>
</dbReference>
<dbReference type="Gene3D" id="1.10.150.670">
    <property type="entry name" value="Crossover junction endonuclease EME1, DNA-binding domain"/>
    <property type="match status" value="1"/>
</dbReference>
<dbReference type="GO" id="GO:0046872">
    <property type="term" value="F:metal ion binding"/>
    <property type="evidence" value="ECO:0007669"/>
    <property type="project" value="UniProtKB-UniRule"/>
</dbReference>
<accession>A0A2G8JGQ9</accession>
<comment type="cofactor">
    <cofactor evidence="1 13">
        <name>Mg(2+)</name>
        <dbReference type="ChEBI" id="CHEBI:18420"/>
    </cofactor>
</comment>
<dbReference type="GO" id="GO:0008821">
    <property type="term" value="F:crossover junction DNA endonuclease activity"/>
    <property type="evidence" value="ECO:0007669"/>
    <property type="project" value="UniProtKB-UniRule"/>
</dbReference>
<keyword evidence="12 13" id="KW-0539">Nucleus</keyword>
<proteinExistence type="inferred from homology"/>
<keyword evidence="8 13" id="KW-0378">Hydrolase</keyword>
<evidence type="ECO:0000256" key="7">
    <source>
        <dbReference type="ARBA" id="ARBA00022763"/>
    </source>
</evidence>
<dbReference type="InterPro" id="IPR011335">
    <property type="entry name" value="Restrct_endonuc-II-like"/>
</dbReference>
<keyword evidence="7 13" id="KW-0227">DNA damage</keyword>
<sequence>MKDSAAVLIDDDIGVGFLVKCNRATLEESGRRYREQRSKLCSDGDVYVYLANENAEDTCTMMSPNTDQLSSSISKGSLPISRTTIPSHPSSSNATSQSASSSGVTSRESSVPSSSQVSSSQQSSVPSSSQLSSSQQSSVVSCSQSSSPVREESSQRSEVMDPPDPLFILQPGEFEVVLCVDNCETAGGGARSQKQLLLPELMRNGVNMDVRKLQVGDFLWVAREKLAPRVGQLKMPERREVVLDFVVERKRMDDLCSSMQDGRFREQKFRLKNCGLRKPIYLVEEHGSSDHLSIPQSTLFQATVNTQISDGFFVKNTKDIKESVAYLTIMTRYLQSIYSPKTLIAYEKDGLDRIRQPFCLAEATHQLMTFKEFNEKSVKNKESSINETFAKQLLQISGLSAEKALAITTIYKTPACLFDAYNVCALPADKEKLLAKVKYGKLERNIGPVLSKQVHQLYCSPGPLM</sequence>
<dbReference type="GO" id="GO:0000727">
    <property type="term" value="P:double-strand break repair via break-induced replication"/>
    <property type="evidence" value="ECO:0007669"/>
    <property type="project" value="UniProtKB-UniRule"/>
</dbReference>
<dbReference type="PANTHER" id="PTHR13451:SF0">
    <property type="entry name" value="CROSSOVER JUNCTION ENDONUCLEASE MUS81"/>
    <property type="match status" value="1"/>
</dbReference>
<keyword evidence="17" id="KW-1185">Reference proteome</keyword>
<keyword evidence="9 13" id="KW-0460">Magnesium</keyword>
<dbReference type="GO" id="GO:0031573">
    <property type="term" value="P:mitotic intra-S DNA damage checkpoint signaling"/>
    <property type="evidence" value="ECO:0007669"/>
    <property type="project" value="TreeGrafter"/>
</dbReference>
<dbReference type="STRING" id="307972.A0A2G8JGQ9"/>
<evidence type="ECO:0000256" key="13">
    <source>
        <dbReference type="RuleBase" id="RU369042"/>
    </source>
</evidence>
<dbReference type="InterPro" id="IPR042530">
    <property type="entry name" value="EME1/EME2_C"/>
</dbReference>
<evidence type="ECO:0000256" key="3">
    <source>
        <dbReference type="ARBA" id="ARBA00010015"/>
    </source>
</evidence>
<evidence type="ECO:0000256" key="6">
    <source>
        <dbReference type="ARBA" id="ARBA00022759"/>
    </source>
</evidence>
<dbReference type="GO" id="GO:0003677">
    <property type="term" value="F:DNA binding"/>
    <property type="evidence" value="ECO:0007669"/>
    <property type="project" value="UniProtKB-UniRule"/>
</dbReference>
<evidence type="ECO:0000256" key="10">
    <source>
        <dbReference type="ARBA" id="ARBA00023172"/>
    </source>
</evidence>
<evidence type="ECO:0000256" key="12">
    <source>
        <dbReference type="ARBA" id="ARBA00023242"/>
    </source>
</evidence>
<dbReference type="FunFam" id="3.40.50.10130:FF:000003">
    <property type="entry name" value="Crossover junction endonuclease MUS81"/>
    <property type="match status" value="1"/>
</dbReference>
<organism evidence="16 17">
    <name type="scientific">Stichopus japonicus</name>
    <name type="common">Sea cucumber</name>
    <dbReference type="NCBI Taxonomy" id="307972"/>
    <lineage>
        <taxon>Eukaryota</taxon>
        <taxon>Metazoa</taxon>
        <taxon>Echinodermata</taxon>
        <taxon>Eleutherozoa</taxon>
        <taxon>Echinozoa</taxon>
        <taxon>Holothuroidea</taxon>
        <taxon>Aspidochirotacea</taxon>
        <taxon>Aspidochirotida</taxon>
        <taxon>Stichopodidae</taxon>
        <taxon>Apostichopus</taxon>
    </lineage>
</organism>
<protein>
    <recommendedName>
        <fullName evidence="13">Crossover junction endonuclease MUS81</fullName>
        <ecNumber evidence="13">3.1.22.-</ecNumber>
    </recommendedName>
</protein>
<evidence type="ECO:0000313" key="17">
    <source>
        <dbReference type="Proteomes" id="UP000230750"/>
    </source>
</evidence>
<dbReference type="InterPro" id="IPR033309">
    <property type="entry name" value="Mus81"/>
</dbReference>
<keyword evidence="4 13" id="KW-0540">Nuclease</keyword>
<gene>
    <name evidence="16" type="ORF">BSL78_28280</name>
</gene>
<evidence type="ECO:0000256" key="14">
    <source>
        <dbReference type="SAM" id="MobiDB-lite"/>
    </source>
</evidence>
<dbReference type="CDD" id="cd20074">
    <property type="entry name" value="XPF_nuclease_Mus81"/>
    <property type="match status" value="1"/>
</dbReference>
<dbReference type="Pfam" id="PF21292">
    <property type="entry name" value="EME1-MUS81_C"/>
    <property type="match status" value="1"/>
</dbReference>
<dbReference type="GO" id="GO:0048257">
    <property type="term" value="F:3'-flap endonuclease activity"/>
    <property type="evidence" value="ECO:0007669"/>
    <property type="project" value="TreeGrafter"/>
</dbReference>
<comment type="function">
    <text evidence="13">Interacts with EME1 to form a DNA structure-specific endonuclease with substrate preference for branched DNA structures with a 5'-end at the branch nick. Typical substrates include 3'-flap structures, D-loops, replication forks and nicked Holliday junctions. May be required in mitosis for the processing of stalled or collapsed replication fork intermediates. May be required in meiosis for the repair of meiosis-specific double strand breaks subsequent to single-end invasion (SEI).</text>
</comment>
<dbReference type="PANTHER" id="PTHR13451">
    <property type="entry name" value="CLASS II CROSSOVER JUNCTION ENDONUCLEASE MUS81"/>
    <property type="match status" value="1"/>
</dbReference>
<keyword evidence="10 13" id="KW-0233">DNA recombination</keyword>
<keyword evidence="6 13" id="KW-0255">Endonuclease</keyword>
<feature type="region of interest" description="Disordered" evidence="14">
    <location>
        <begin position="59"/>
        <end position="165"/>
    </location>
</feature>
<dbReference type="FunFam" id="1.10.150.670:FF:000001">
    <property type="entry name" value="Crossover junction endonuclease MUS81"/>
    <property type="match status" value="1"/>
</dbReference>